<feature type="compositionally biased region" description="Basic residues" evidence="1">
    <location>
        <begin position="268"/>
        <end position="285"/>
    </location>
</feature>
<protein>
    <recommendedName>
        <fullName evidence="2">Restriction endonuclease type IV Mrr domain-containing protein</fullName>
    </recommendedName>
</protein>
<dbReference type="GO" id="GO:0003677">
    <property type="term" value="F:DNA binding"/>
    <property type="evidence" value="ECO:0007669"/>
    <property type="project" value="InterPro"/>
</dbReference>
<dbReference type="AlphaFoldDB" id="A0A841I317"/>
<feature type="domain" description="Restriction endonuclease type IV Mrr" evidence="2">
    <location>
        <begin position="135"/>
        <end position="250"/>
    </location>
</feature>
<comment type="caution">
    <text evidence="3">The sequence shown here is derived from an EMBL/GenBank/DDBJ whole genome shotgun (WGS) entry which is preliminary data.</text>
</comment>
<dbReference type="EMBL" id="JACHHG010000014">
    <property type="protein sequence ID" value="MBB6099673.1"/>
    <property type="molecule type" value="Genomic_DNA"/>
</dbReference>
<reference evidence="3 4" key="1">
    <citation type="submission" date="2020-08" db="EMBL/GenBank/DDBJ databases">
        <title>Genomic Encyclopedia of Type Strains, Phase IV (KMG-IV): sequencing the most valuable type-strain genomes for metagenomic binning, comparative biology and taxonomic classification.</title>
        <authorList>
            <person name="Goeker M."/>
        </authorList>
    </citation>
    <scope>NUCLEOTIDE SEQUENCE [LARGE SCALE GENOMIC DNA]</scope>
    <source>
        <strain evidence="3 4">DSM 21458</strain>
    </source>
</reference>
<dbReference type="InterPro" id="IPR011856">
    <property type="entry name" value="tRNA_endonuc-like_dom_sf"/>
</dbReference>
<gene>
    <name evidence="3" type="ORF">HNR42_003131</name>
</gene>
<dbReference type="SUPFAM" id="SSF52980">
    <property type="entry name" value="Restriction endonuclease-like"/>
    <property type="match status" value="1"/>
</dbReference>
<organism evidence="3 4">
    <name type="scientific">Deinobacterium chartae</name>
    <dbReference type="NCBI Taxonomy" id="521158"/>
    <lineage>
        <taxon>Bacteria</taxon>
        <taxon>Thermotogati</taxon>
        <taxon>Deinococcota</taxon>
        <taxon>Deinococci</taxon>
        <taxon>Deinococcales</taxon>
        <taxon>Deinococcaceae</taxon>
        <taxon>Deinobacterium</taxon>
    </lineage>
</organism>
<dbReference type="Pfam" id="PF04471">
    <property type="entry name" value="Mrr_cat"/>
    <property type="match status" value="1"/>
</dbReference>
<sequence>MTSQERARDELGWLIAELEFGGDRYQHPHDLAARLKARGHKISPLRLMDLVRADIQRSEQAGEPPRFHIGRTYGATGYMCLLPPTRPKNPAPPIVDTGEPACPQPHQKIAEATPFKKAIRPPSAREVERIRRQLLRLDPFQFEALVERVMTAMGVQDVRRTPNVGDMGVDVRGTLVIEELIHIHVAVQVKRYANNVARPDIQRLRGSLANHELGWFVTTAGFSENAIIEARENGRLPISLITGTQFVRLMLKYDIALPESPVPERGARRGTVRARRGRARMTRAR</sequence>
<evidence type="ECO:0000259" key="2">
    <source>
        <dbReference type="Pfam" id="PF04471"/>
    </source>
</evidence>
<dbReference type="InterPro" id="IPR011335">
    <property type="entry name" value="Restrct_endonuc-II-like"/>
</dbReference>
<dbReference type="PANTHER" id="PTHR30015:SF7">
    <property type="entry name" value="TYPE IV METHYL-DIRECTED RESTRICTION ENZYME ECOKMRR"/>
    <property type="match status" value="1"/>
</dbReference>
<dbReference type="InterPro" id="IPR007560">
    <property type="entry name" value="Restrct_endonuc_IV_Mrr"/>
</dbReference>
<dbReference type="GO" id="GO:0015666">
    <property type="term" value="F:restriction endodeoxyribonuclease activity"/>
    <property type="evidence" value="ECO:0007669"/>
    <property type="project" value="TreeGrafter"/>
</dbReference>
<dbReference type="Gene3D" id="3.40.1350.10">
    <property type="match status" value="1"/>
</dbReference>
<dbReference type="GO" id="GO:0009307">
    <property type="term" value="P:DNA restriction-modification system"/>
    <property type="evidence" value="ECO:0007669"/>
    <property type="project" value="InterPro"/>
</dbReference>
<dbReference type="Proteomes" id="UP000569951">
    <property type="component" value="Unassembled WGS sequence"/>
</dbReference>
<evidence type="ECO:0000313" key="4">
    <source>
        <dbReference type="Proteomes" id="UP000569951"/>
    </source>
</evidence>
<name>A0A841I317_9DEIO</name>
<dbReference type="RefSeq" id="WP_183988422.1">
    <property type="nucleotide sequence ID" value="NZ_JACHHG010000014.1"/>
</dbReference>
<evidence type="ECO:0000256" key="1">
    <source>
        <dbReference type="SAM" id="MobiDB-lite"/>
    </source>
</evidence>
<feature type="region of interest" description="Disordered" evidence="1">
    <location>
        <begin position="264"/>
        <end position="285"/>
    </location>
</feature>
<dbReference type="InterPro" id="IPR052906">
    <property type="entry name" value="Type_IV_Methyl-Rstrct_Enzyme"/>
</dbReference>
<accession>A0A841I317</accession>
<evidence type="ECO:0000313" key="3">
    <source>
        <dbReference type="EMBL" id="MBB6099673.1"/>
    </source>
</evidence>
<dbReference type="PANTHER" id="PTHR30015">
    <property type="entry name" value="MRR RESTRICTION SYSTEM PROTEIN"/>
    <property type="match status" value="1"/>
</dbReference>
<proteinExistence type="predicted"/>
<keyword evidence="4" id="KW-1185">Reference proteome</keyword>